<dbReference type="Proteomes" id="UP000766629">
    <property type="component" value="Unassembled WGS sequence"/>
</dbReference>
<reference evidence="1 2" key="1">
    <citation type="submission" date="2021-06" db="EMBL/GenBank/DDBJ databases">
        <title>50 bacteria genomes isolated from Dapeng, Shenzhen, China.</title>
        <authorList>
            <person name="Zheng W."/>
            <person name="Yu S."/>
            <person name="Huang Y."/>
        </authorList>
    </citation>
    <scope>NUCLEOTIDE SEQUENCE [LARGE SCALE GENOMIC DNA]</scope>
    <source>
        <strain evidence="1 2">DP1N14-2</strain>
    </source>
</reference>
<name>A0ABS7NCC0_9RHOB</name>
<keyword evidence="2" id="KW-1185">Reference proteome</keyword>
<dbReference type="RefSeq" id="WP_222507606.1">
    <property type="nucleotide sequence ID" value="NZ_JAHVJA010000002.1"/>
</dbReference>
<accession>A0ABS7NCC0</accession>
<evidence type="ECO:0000313" key="1">
    <source>
        <dbReference type="EMBL" id="MBY6138855.1"/>
    </source>
</evidence>
<protein>
    <submittedName>
        <fullName evidence="1">Uncharacterized protein</fullName>
    </submittedName>
</protein>
<organism evidence="1 2">
    <name type="scientific">Leisingera daeponensis</name>
    <dbReference type="NCBI Taxonomy" id="405746"/>
    <lineage>
        <taxon>Bacteria</taxon>
        <taxon>Pseudomonadati</taxon>
        <taxon>Pseudomonadota</taxon>
        <taxon>Alphaproteobacteria</taxon>
        <taxon>Rhodobacterales</taxon>
        <taxon>Roseobacteraceae</taxon>
        <taxon>Leisingera</taxon>
    </lineage>
</organism>
<gene>
    <name evidence="1" type="ORF">KUV26_05335</name>
</gene>
<comment type="caution">
    <text evidence="1">The sequence shown here is derived from an EMBL/GenBank/DDBJ whole genome shotgun (WGS) entry which is preliminary data.</text>
</comment>
<proteinExistence type="predicted"/>
<sequence length="404" mass="42151">MSDQAFDADAVLKLIKKSKASGNELPFAFGLAAKPENCGLMIDLRKPGKVLRGELKKMPGIRKTCFGTLRVEENEVFLQPEKPLKGIVKQLKKKFKAEGMVKFKPVLVGPDGSIIDEDSLPDDDAEDLETAAPAQADDGAADDLKQRIAAAAEAVRALGSTELAGKLAVEVKAAAKLLGQGGLDGCAARLDRLEAALAKLQSRPEAAPADPEQAAKLSKLLAAQAARIKVLPPQQAAPLAEQARAVAASLKSGALPQAAEGLKALMKALDAPAEAEAEAPLPDVMEIWQAAKEDVDRGISELQAALRSQNHPVLAQIADAGLAGAADGNQTALMKALFEMRSATGDARKKAAQALLAQVAAYGKFLKSDPVIALVEDNPFGISAPVKLPLGTALRQIAEIAKAA</sequence>
<evidence type="ECO:0000313" key="2">
    <source>
        <dbReference type="Proteomes" id="UP000766629"/>
    </source>
</evidence>
<dbReference type="EMBL" id="JAHVJA010000002">
    <property type="protein sequence ID" value="MBY6138855.1"/>
    <property type="molecule type" value="Genomic_DNA"/>
</dbReference>